<dbReference type="Proteomes" id="UP000747542">
    <property type="component" value="Unassembled WGS sequence"/>
</dbReference>
<name>A0A8J5MYD5_HOMAM</name>
<dbReference type="EMBL" id="JAHLQT010021101">
    <property type="protein sequence ID" value="KAG7167902.1"/>
    <property type="molecule type" value="Genomic_DNA"/>
</dbReference>
<reference evidence="1" key="1">
    <citation type="journal article" date="2021" name="Sci. Adv.">
        <title>The American lobster genome reveals insights on longevity, neural, and immune adaptations.</title>
        <authorList>
            <person name="Polinski J.M."/>
            <person name="Zimin A.V."/>
            <person name="Clark K.F."/>
            <person name="Kohn A.B."/>
            <person name="Sadowski N."/>
            <person name="Timp W."/>
            <person name="Ptitsyn A."/>
            <person name="Khanna P."/>
            <person name="Romanova D.Y."/>
            <person name="Williams P."/>
            <person name="Greenwood S.J."/>
            <person name="Moroz L.L."/>
            <person name="Walt D.R."/>
            <person name="Bodnar A.G."/>
        </authorList>
    </citation>
    <scope>NUCLEOTIDE SEQUENCE</scope>
    <source>
        <strain evidence="1">GMGI-L3</strain>
    </source>
</reference>
<proteinExistence type="predicted"/>
<accession>A0A8J5MYD5</accession>
<evidence type="ECO:0000313" key="2">
    <source>
        <dbReference type="Proteomes" id="UP000747542"/>
    </source>
</evidence>
<feature type="non-terminal residue" evidence="1">
    <location>
        <position position="203"/>
    </location>
</feature>
<organism evidence="1 2">
    <name type="scientific">Homarus americanus</name>
    <name type="common">American lobster</name>
    <dbReference type="NCBI Taxonomy" id="6706"/>
    <lineage>
        <taxon>Eukaryota</taxon>
        <taxon>Metazoa</taxon>
        <taxon>Ecdysozoa</taxon>
        <taxon>Arthropoda</taxon>
        <taxon>Crustacea</taxon>
        <taxon>Multicrustacea</taxon>
        <taxon>Malacostraca</taxon>
        <taxon>Eumalacostraca</taxon>
        <taxon>Eucarida</taxon>
        <taxon>Decapoda</taxon>
        <taxon>Pleocyemata</taxon>
        <taxon>Astacidea</taxon>
        <taxon>Nephropoidea</taxon>
        <taxon>Nephropidae</taxon>
        <taxon>Homarus</taxon>
    </lineage>
</organism>
<sequence length="203" mass="21082">HPEILSPSVAGHCRWSLALGTVAGHWLWALSLVTGAGHCRWALSLGTVAGHCRWALALVTGAGIEGVTKVIYRLGGGLMVTFSDEGQAKRVPIQVEVNPCDTVAWGVTLRTAVSVDAIHPSLSVSLLSFSLSLVSSVKRPGCARTTTTVTTPQLNPEVSSAGDPSERHELHVTFDLTAPTCARSTLAAASPSVRAVSLSAASP</sequence>
<comment type="caution">
    <text evidence="1">The sequence shown here is derived from an EMBL/GenBank/DDBJ whole genome shotgun (WGS) entry which is preliminary data.</text>
</comment>
<protein>
    <submittedName>
        <fullName evidence="1">Uncharacterized protein</fullName>
    </submittedName>
</protein>
<keyword evidence="2" id="KW-1185">Reference proteome</keyword>
<gene>
    <name evidence="1" type="ORF">Hamer_G023358</name>
</gene>
<evidence type="ECO:0000313" key="1">
    <source>
        <dbReference type="EMBL" id="KAG7167902.1"/>
    </source>
</evidence>
<dbReference type="AlphaFoldDB" id="A0A8J5MYD5"/>
<feature type="non-terminal residue" evidence="1">
    <location>
        <position position="1"/>
    </location>
</feature>